<dbReference type="Pfam" id="PF03061">
    <property type="entry name" value="4HBT"/>
    <property type="match status" value="2"/>
</dbReference>
<evidence type="ECO:0000313" key="6">
    <source>
        <dbReference type="Proteomes" id="UP001138540"/>
    </source>
</evidence>
<evidence type="ECO:0000256" key="3">
    <source>
        <dbReference type="PROSITE-ProRule" id="PRU01106"/>
    </source>
</evidence>
<dbReference type="RefSeq" id="WP_260394600.1">
    <property type="nucleotide sequence ID" value="NZ_JACHKA010000001.1"/>
</dbReference>
<dbReference type="InterPro" id="IPR006683">
    <property type="entry name" value="Thioestr_dom"/>
</dbReference>
<keyword evidence="2 3" id="KW-0378">Hydrolase</keyword>
<reference evidence="5 6" key="1">
    <citation type="submission" date="2020-08" db="EMBL/GenBank/DDBJ databases">
        <title>Exploring microbial biodiversity for novel pathways involved in the catabolism of aromatic compounds derived from lignin.</title>
        <authorList>
            <person name="Elkins J."/>
        </authorList>
    </citation>
    <scope>NUCLEOTIDE SEQUENCE [LARGE SCALE GENOMIC DNA]</scope>
    <source>
        <strain evidence="5 6">B1D3A</strain>
    </source>
</reference>
<dbReference type="PANTHER" id="PTHR11049">
    <property type="entry name" value="ACYL COENZYME A THIOESTER HYDROLASE"/>
    <property type="match status" value="1"/>
</dbReference>
<dbReference type="CDD" id="cd03442">
    <property type="entry name" value="BFIT_BACH"/>
    <property type="match status" value="2"/>
</dbReference>
<feature type="domain" description="HotDog ACOT-type" evidence="4">
    <location>
        <begin position="144"/>
        <end position="256"/>
    </location>
</feature>
<evidence type="ECO:0000256" key="2">
    <source>
        <dbReference type="ARBA" id="ARBA00022801"/>
    </source>
</evidence>
<evidence type="ECO:0000259" key="4">
    <source>
        <dbReference type="PROSITE" id="PS51770"/>
    </source>
</evidence>
<dbReference type="PANTHER" id="PTHR11049:SF24">
    <property type="entry name" value="CYTOSOLIC ACYL COENZYME A THIOESTER HYDROLASE"/>
    <property type="match status" value="1"/>
</dbReference>
<dbReference type="SUPFAM" id="SSF54637">
    <property type="entry name" value="Thioesterase/thiol ester dehydrase-isomerase"/>
    <property type="match status" value="2"/>
</dbReference>
<accession>A0ABR6NAM5</accession>
<dbReference type="GO" id="GO:0016787">
    <property type="term" value="F:hydrolase activity"/>
    <property type="evidence" value="ECO:0007669"/>
    <property type="project" value="UniProtKB-KW"/>
</dbReference>
<comment type="similarity">
    <text evidence="1">Belongs to the acyl coenzyme A hydrolase family.</text>
</comment>
<dbReference type="EMBL" id="JACHKA010000001">
    <property type="protein sequence ID" value="MBB5984315.1"/>
    <property type="molecule type" value="Genomic_DNA"/>
</dbReference>
<comment type="caution">
    <text evidence="5">The sequence shown here is derived from an EMBL/GenBank/DDBJ whole genome shotgun (WGS) entry which is preliminary data.</text>
</comment>
<dbReference type="InterPro" id="IPR033120">
    <property type="entry name" value="HOTDOG_ACOT"/>
</dbReference>
<dbReference type="Proteomes" id="UP001138540">
    <property type="component" value="Unassembled WGS sequence"/>
</dbReference>
<evidence type="ECO:0000313" key="5">
    <source>
        <dbReference type="EMBL" id="MBB5984315.1"/>
    </source>
</evidence>
<gene>
    <name evidence="5" type="ORF">HNP60_000289</name>
</gene>
<feature type="domain" description="HotDog ACOT-type" evidence="4">
    <location>
        <begin position="10"/>
        <end position="122"/>
    </location>
</feature>
<evidence type="ECO:0000256" key="1">
    <source>
        <dbReference type="ARBA" id="ARBA00010458"/>
    </source>
</evidence>
<name>A0ABR6NAM5_9SPHN</name>
<keyword evidence="6" id="KW-1185">Reference proteome</keyword>
<organism evidence="5 6">
    <name type="scientific">Sphingobium lignivorans</name>
    <dbReference type="NCBI Taxonomy" id="2735886"/>
    <lineage>
        <taxon>Bacteria</taxon>
        <taxon>Pseudomonadati</taxon>
        <taxon>Pseudomonadota</taxon>
        <taxon>Alphaproteobacteria</taxon>
        <taxon>Sphingomonadales</taxon>
        <taxon>Sphingomonadaceae</taxon>
        <taxon>Sphingobium</taxon>
    </lineage>
</organism>
<sequence>MTQTTQPATNDSTVRLIDMVFPGDTNHHGTLFGGVALAHMDKIAFLAATRHGRAPFVTAASEKIDFAAPARTGDMIEASGRVARVGNSALDVDVELVAENPVTGERRLCTRGRFTLVAVKGPGTQLPLPPLTTERHGEPSAAPEEGMLRMVDMVFPPQTNHYGTLYGGDALKMMGKAAFIAASRHARAVIVMAASDRIEFASPIRSGEMVDLAARVLSVGRSSLRVAVDLRAEDLMTGERRQSAAATFTMVAVDREGRPSPFTR</sequence>
<dbReference type="Gene3D" id="3.10.129.10">
    <property type="entry name" value="Hotdog Thioesterase"/>
    <property type="match status" value="2"/>
</dbReference>
<dbReference type="PROSITE" id="PS51770">
    <property type="entry name" value="HOTDOG_ACOT"/>
    <property type="match status" value="2"/>
</dbReference>
<dbReference type="InterPro" id="IPR040170">
    <property type="entry name" value="Cytosol_ACT"/>
</dbReference>
<proteinExistence type="inferred from homology"/>
<dbReference type="InterPro" id="IPR029069">
    <property type="entry name" value="HotDog_dom_sf"/>
</dbReference>
<protein>
    <submittedName>
        <fullName evidence="5">Acyl-CoA hydrolase</fullName>
    </submittedName>
</protein>